<dbReference type="GO" id="GO:0031011">
    <property type="term" value="C:Ino80 complex"/>
    <property type="evidence" value="ECO:0007669"/>
    <property type="project" value="InterPro"/>
</dbReference>
<dbReference type="GO" id="GO:0045944">
    <property type="term" value="P:positive regulation of transcription by RNA polymerase II"/>
    <property type="evidence" value="ECO:0007669"/>
    <property type="project" value="TreeGrafter"/>
</dbReference>
<dbReference type="EMBL" id="VEPZ02000877">
    <property type="protein sequence ID" value="KAE8713493.1"/>
    <property type="molecule type" value="Genomic_DNA"/>
</dbReference>
<reference evidence="3" key="1">
    <citation type="submission" date="2019-09" db="EMBL/GenBank/DDBJ databases">
        <title>Draft genome information of white flower Hibiscus syriacus.</title>
        <authorList>
            <person name="Kim Y.-M."/>
        </authorList>
    </citation>
    <scope>NUCLEOTIDE SEQUENCE [LARGE SCALE GENOMIC DNA]</scope>
    <source>
        <strain evidence="3">YM2019G1</strain>
    </source>
</reference>
<dbReference type="Pfam" id="PF13325">
    <property type="entry name" value="MCRS_N"/>
    <property type="match status" value="1"/>
</dbReference>
<dbReference type="Proteomes" id="UP000436088">
    <property type="component" value="Unassembled WGS sequence"/>
</dbReference>
<feature type="compositionally biased region" description="Polar residues" evidence="1">
    <location>
        <begin position="80"/>
        <end position="89"/>
    </location>
</feature>
<feature type="domain" description="Microspherule protein N-terminal" evidence="2">
    <location>
        <begin position="11"/>
        <end position="73"/>
    </location>
</feature>
<evidence type="ECO:0000313" key="3">
    <source>
        <dbReference type="EMBL" id="KAE8713493.1"/>
    </source>
</evidence>
<evidence type="ECO:0000256" key="1">
    <source>
        <dbReference type="SAM" id="MobiDB-lite"/>
    </source>
</evidence>
<dbReference type="InterPro" id="IPR037912">
    <property type="entry name" value="MCRS1"/>
</dbReference>
<dbReference type="PANTHER" id="PTHR13233">
    <property type="entry name" value="MICROSPHERULE PROTEIN 1"/>
    <property type="match status" value="1"/>
</dbReference>
<evidence type="ECO:0000313" key="4">
    <source>
        <dbReference type="Proteomes" id="UP000436088"/>
    </source>
</evidence>
<feature type="region of interest" description="Disordered" evidence="1">
    <location>
        <begin position="80"/>
        <end position="100"/>
    </location>
</feature>
<comment type="caution">
    <text evidence="3">The sequence shown here is derived from an EMBL/GenBank/DDBJ whole genome shotgun (WGS) entry which is preliminary data.</text>
</comment>
<dbReference type="OrthoDB" id="10262769at2759"/>
<sequence>MGALAPVVPSWIPEDDLLLKNAIEAGASLESLAKGAVQFSRKFTVRELHARLHSLLYNPVNSEEASCHIFEFECSASNTAGNSKDTNSLPGKRKSESVHSSHDALCKRVRNDPFNSMDPSLLVESIDSNSIGLADEPLPGNPISDQFGVQETNVNVMHCSFPQIQESPHILGENQFLVESGSGIEELRESKEFSMHSLLEDNDKENICSWFECNQILNSLIVEHGLSIWRTDEGFSQSAIPADDGLGQTVIHRGDICAPPSDGVAKSNHVSGHNAVGTDSHIESEILCEASENTMADTEGYLMEITNTLMNDEPFLLDADAKDVIEKSFFEGLRSLLVSSPNSGDQDQMTELMTIETQVNLAKVSCSGLGESDEVAGSRPVEEPVSCNSDVLNLSSCALNSEDPEIPCNEDVDFPEHLCRPTVSSTGHKEP</sequence>
<gene>
    <name evidence="3" type="ORF">F3Y22_tig00110209pilonHSYRG00220</name>
</gene>
<dbReference type="GO" id="GO:0044545">
    <property type="term" value="C:NSL complex"/>
    <property type="evidence" value="ECO:0007669"/>
    <property type="project" value="TreeGrafter"/>
</dbReference>
<evidence type="ECO:0000259" key="2">
    <source>
        <dbReference type="Pfam" id="PF13325"/>
    </source>
</evidence>
<dbReference type="PANTHER" id="PTHR13233:SF0">
    <property type="entry name" value="MICROSPHERULE PROTEIN 1"/>
    <property type="match status" value="1"/>
</dbReference>
<keyword evidence="4" id="KW-1185">Reference proteome</keyword>
<organism evidence="3 4">
    <name type="scientific">Hibiscus syriacus</name>
    <name type="common">Rose of Sharon</name>
    <dbReference type="NCBI Taxonomy" id="106335"/>
    <lineage>
        <taxon>Eukaryota</taxon>
        <taxon>Viridiplantae</taxon>
        <taxon>Streptophyta</taxon>
        <taxon>Embryophyta</taxon>
        <taxon>Tracheophyta</taxon>
        <taxon>Spermatophyta</taxon>
        <taxon>Magnoliopsida</taxon>
        <taxon>eudicotyledons</taxon>
        <taxon>Gunneridae</taxon>
        <taxon>Pentapetalae</taxon>
        <taxon>rosids</taxon>
        <taxon>malvids</taxon>
        <taxon>Malvales</taxon>
        <taxon>Malvaceae</taxon>
        <taxon>Malvoideae</taxon>
        <taxon>Hibiscus</taxon>
    </lineage>
</organism>
<dbReference type="GO" id="GO:0071339">
    <property type="term" value="C:MLL1 complex"/>
    <property type="evidence" value="ECO:0007669"/>
    <property type="project" value="InterPro"/>
</dbReference>
<dbReference type="AlphaFoldDB" id="A0A6A3BAN8"/>
<dbReference type="InterPro" id="IPR025999">
    <property type="entry name" value="MCRS_N"/>
</dbReference>
<accession>A0A6A3BAN8</accession>
<proteinExistence type="predicted"/>
<name>A0A6A3BAN8_HIBSY</name>
<dbReference type="GO" id="GO:0002151">
    <property type="term" value="F:G-quadruplex RNA binding"/>
    <property type="evidence" value="ECO:0007669"/>
    <property type="project" value="InterPro"/>
</dbReference>
<protein>
    <submittedName>
        <fullName evidence="3">Leucine-rich repeat family protein</fullName>
    </submittedName>
</protein>